<feature type="domain" description="Calcineurin-like phosphoesterase" evidence="3">
    <location>
        <begin position="37"/>
        <end position="254"/>
    </location>
</feature>
<dbReference type="PRINTS" id="PR01607">
    <property type="entry name" value="APYRASEFAMLY"/>
</dbReference>
<evidence type="ECO:0000259" key="3">
    <source>
        <dbReference type="Pfam" id="PF00149"/>
    </source>
</evidence>
<accession>A0A2S7IFT4</accession>
<dbReference type="InterPro" id="IPR006146">
    <property type="entry name" value="5'-Nucleotdase_CS"/>
</dbReference>
<dbReference type="PROSITE" id="PS51318">
    <property type="entry name" value="TAT"/>
    <property type="match status" value="1"/>
</dbReference>
<comment type="caution">
    <text evidence="4">The sequence shown here is derived from an EMBL/GenBank/DDBJ whole genome shotgun (WGS) entry which is preliminary data.</text>
</comment>
<gene>
    <name evidence="4" type="ORF">C5O19_21670</name>
</gene>
<dbReference type="OrthoDB" id="9775118at2"/>
<reference evidence="5" key="1">
    <citation type="submission" date="2018-02" db="EMBL/GenBank/DDBJ databases">
        <title>Genome sequencing of Solimonas sp. HR-BB.</title>
        <authorList>
            <person name="Lee Y."/>
            <person name="Jeon C.O."/>
        </authorList>
    </citation>
    <scope>NUCLEOTIDE SEQUENCE [LARGE SCALE GENOMIC DNA]</scope>
    <source>
        <strain evidence="5">HR-U</strain>
    </source>
</reference>
<dbReference type="AlphaFoldDB" id="A0A2S7IFT4"/>
<dbReference type="RefSeq" id="WP_104715489.1">
    <property type="nucleotide sequence ID" value="NZ_PTRA01000006.1"/>
</dbReference>
<dbReference type="InterPro" id="IPR029052">
    <property type="entry name" value="Metallo-depent_PP-like"/>
</dbReference>
<comment type="similarity">
    <text evidence="1 2">Belongs to the 5'-nucleotidase family.</text>
</comment>
<proteinExistence type="inferred from homology"/>
<dbReference type="GO" id="GO:0000166">
    <property type="term" value="F:nucleotide binding"/>
    <property type="evidence" value="ECO:0007669"/>
    <property type="project" value="UniProtKB-KW"/>
</dbReference>
<dbReference type="PANTHER" id="PTHR11575:SF24">
    <property type="entry name" value="5'-NUCLEOTIDASE"/>
    <property type="match status" value="1"/>
</dbReference>
<evidence type="ECO:0000256" key="2">
    <source>
        <dbReference type="RuleBase" id="RU362119"/>
    </source>
</evidence>
<protein>
    <submittedName>
        <fullName evidence="4">Metallophosphatase</fullName>
    </submittedName>
</protein>
<dbReference type="PROSITE" id="PS00785">
    <property type="entry name" value="5_NUCLEOTIDASE_1"/>
    <property type="match status" value="1"/>
</dbReference>
<dbReference type="GO" id="GO:0009166">
    <property type="term" value="P:nucleotide catabolic process"/>
    <property type="evidence" value="ECO:0007669"/>
    <property type="project" value="InterPro"/>
</dbReference>
<dbReference type="EMBL" id="PTRA01000006">
    <property type="protein sequence ID" value="PQA54364.1"/>
    <property type="molecule type" value="Genomic_DNA"/>
</dbReference>
<dbReference type="Proteomes" id="UP000239590">
    <property type="component" value="Unassembled WGS sequence"/>
</dbReference>
<dbReference type="SUPFAM" id="SSF56300">
    <property type="entry name" value="Metallo-dependent phosphatases"/>
    <property type="match status" value="1"/>
</dbReference>
<evidence type="ECO:0000256" key="1">
    <source>
        <dbReference type="ARBA" id="ARBA00006654"/>
    </source>
</evidence>
<dbReference type="PANTHER" id="PTHR11575">
    <property type="entry name" value="5'-NUCLEOTIDASE-RELATED"/>
    <property type="match status" value="1"/>
</dbReference>
<keyword evidence="5" id="KW-1185">Reference proteome</keyword>
<dbReference type="GO" id="GO:0046872">
    <property type="term" value="F:metal ion binding"/>
    <property type="evidence" value="ECO:0007669"/>
    <property type="project" value="InterPro"/>
</dbReference>
<name>A0A2S7IFT4_9BACT</name>
<dbReference type="InterPro" id="IPR004843">
    <property type="entry name" value="Calcineurin-like_PHP"/>
</dbReference>
<dbReference type="Pfam" id="PF00149">
    <property type="entry name" value="Metallophos"/>
    <property type="match status" value="1"/>
</dbReference>
<dbReference type="InterPro" id="IPR006311">
    <property type="entry name" value="TAT_signal"/>
</dbReference>
<keyword evidence="2" id="KW-0547">Nucleotide-binding</keyword>
<dbReference type="InterPro" id="IPR006179">
    <property type="entry name" value="5_nucleotidase/apyrase"/>
</dbReference>
<evidence type="ECO:0000313" key="5">
    <source>
        <dbReference type="Proteomes" id="UP000239590"/>
    </source>
</evidence>
<dbReference type="GO" id="GO:0016788">
    <property type="term" value="F:hydrolase activity, acting on ester bonds"/>
    <property type="evidence" value="ECO:0007669"/>
    <property type="project" value="InterPro"/>
</dbReference>
<dbReference type="Gene3D" id="3.60.21.10">
    <property type="match status" value="1"/>
</dbReference>
<dbReference type="CDD" id="cd00845">
    <property type="entry name" value="MPP_UshA_N_like"/>
    <property type="match status" value="1"/>
</dbReference>
<evidence type="ECO:0000313" key="4">
    <source>
        <dbReference type="EMBL" id="PQA54364.1"/>
    </source>
</evidence>
<sequence>MRSDRRHFFRQLTGLSGALVLGSFEGWSQTQADSLKLTILHTNDTHSHLDPFPPGDRNAGKGGVVNRARLLSKIRQEESHVLLFDAGDIFQGTPYFNLFHGEPEVQSLSMLGYDAITMGNHDFDGGMEVYAKQIREHATFPVLVANYDFKNTPLQDLVKPYKIFKVNGLRIGVFGLGIQPKGLIPAKLFGDTQYLDPLTKANEVAAFLRNEEKCSLVICLSHLGFKGSAGEIIDPILAAQSRHIDLIIGGHTHTFLPEPKVFTNLDGKPVLVNQVGFGGINLGRLDFTFDRVTKQVFSSGNNLTVA</sequence>
<organism evidence="4 5">
    <name type="scientific">Siphonobacter curvatus</name>
    <dbReference type="NCBI Taxonomy" id="2094562"/>
    <lineage>
        <taxon>Bacteria</taxon>
        <taxon>Pseudomonadati</taxon>
        <taxon>Bacteroidota</taxon>
        <taxon>Cytophagia</taxon>
        <taxon>Cytophagales</taxon>
        <taxon>Cytophagaceae</taxon>
        <taxon>Siphonobacter</taxon>
    </lineage>
</organism>
<keyword evidence="2" id="KW-0378">Hydrolase</keyword>